<keyword evidence="8" id="KW-1185">Reference proteome</keyword>
<evidence type="ECO:0000256" key="2">
    <source>
        <dbReference type="ARBA" id="ARBA00022801"/>
    </source>
</evidence>
<dbReference type="InterPro" id="IPR006710">
    <property type="entry name" value="Glyco_hydro_43"/>
</dbReference>
<dbReference type="InterPro" id="IPR013320">
    <property type="entry name" value="ConA-like_dom_sf"/>
</dbReference>
<evidence type="ECO:0000256" key="3">
    <source>
        <dbReference type="ARBA" id="ARBA00023295"/>
    </source>
</evidence>
<reference evidence="7 8" key="1">
    <citation type="submission" date="2019-06" db="EMBL/GenBank/DDBJ databases">
        <authorList>
            <person name="Broberg M."/>
        </authorList>
    </citation>
    <scope>NUCLEOTIDE SEQUENCE [LARGE SCALE GENOMIC DNA]</scope>
</reference>
<feature type="domain" description="Beta-xylosidase C-terminal Concanavalin A-like" evidence="6">
    <location>
        <begin position="343"/>
        <end position="526"/>
    </location>
</feature>
<accession>A0ABY6UJY1</accession>
<dbReference type="CDD" id="cd18617">
    <property type="entry name" value="GH43_XynB-like"/>
    <property type="match status" value="1"/>
</dbReference>
<comment type="similarity">
    <text evidence="1 4">Belongs to the glycosyl hydrolase 43 family.</text>
</comment>
<comment type="caution">
    <text evidence="7">The sequence shown here is derived from an EMBL/GenBank/DDBJ whole genome shotgun (WGS) entry which is preliminary data.</text>
</comment>
<name>A0ABY6UJY1_BIOOC</name>
<keyword evidence="2 4" id="KW-0378">Hydrolase</keyword>
<evidence type="ECO:0000259" key="6">
    <source>
        <dbReference type="Pfam" id="PF17851"/>
    </source>
</evidence>
<keyword evidence="5" id="KW-0732">Signal</keyword>
<evidence type="ECO:0000313" key="7">
    <source>
        <dbReference type="EMBL" id="VUC31487.1"/>
    </source>
</evidence>
<dbReference type="Pfam" id="PF04616">
    <property type="entry name" value="Glyco_hydro_43"/>
    <property type="match status" value="1"/>
</dbReference>
<dbReference type="Gene3D" id="2.60.120.200">
    <property type="match status" value="1"/>
</dbReference>
<dbReference type="InterPro" id="IPR023296">
    <property type="entry name" value="Glyco_hydro_beta-prop_sf"/>
</dbReference>
<dbReference type="Proteomes" id="UP000766486">
    <property type="component" value="Unassembled WGS sequence"/>
</dbReference>
<evidence type="ECO:0000256" key="5">
    <source>
        <dbReference type="SAM" id="SignalP"/>
    </source>
</evidence>
<dbReference type="InterPro" id="IPR041542">
    <property type="entry name" value="GH43_C2"/>
</dbReference>
<evidence type="ECO:0000313" key="8">
    <source>
        <dbReference type="Proteomes" id="UP000766486"/>
    </source>
</evidence>
<dbReference type="SUPFAM" id="SSF49899">
    <property type="entry name" value="Concanavalin A-like lectins/glucanases"/>
    <property type="match status" value="1"/>
</dbReference>
<dbReference type="EMBL" id="CABFNS010000833">
    <property type="protein sequence ID" value="VUC31487.1"/>
    <property type="molecule type" value="Genomic_DNA"/>
</dbReference>
<gene>
    <name evidence="7" type="ORF">CLO192961_LOCUS305480</name>
</gene>
<organism evidence="7 8">
    <name type="scientific">Bionectria ochroleuca</name>
    <name type="common">Gliocladium roseum</name>
    <dbReference type="NCBI Taxonomy" id="29856"/>
    <lineage>
        <taxon>Eukaryota</taxon>
        <taxon>Fungi</taxon>
        <taxon>Dikarya</taxon>
        <taxon>Ascomycota</taxon>
        <taxon>Pezizomycotina</taxon>
        <taxon>Sordariomycetes</taxon>
        <taxon>Hypocreomycetidae</taxon>
        <taxon>Hypocreales</taxon>
        <taxon>Bionectriaceae</taxon>
        <taxon>Clonostachys</taxon>
    </lineage>
</organism>
<dbReference type="InterPro" id="IPR051795">
    <property type="entry name" value="Glycosyl_Hydrlase_43"/>
</dbReference>
<dbReference type="SUPFAM" id="SSF75005">
    <property type="entry name" value="Arabinanase/levansucrase/invertase"/>
    <property type="match status" value="1"/>
</dbReference>
<dbReference type="PANTHER" id="PTHR42812">
    <property type="entry name" value="BETA-XYLOSIDASE"/>
    <property type="match status" value="1"/>
</dbReference>
<dbReference type="Pfam" id="PF17851">
    <property type="entry name" value="GH43_C2"/>
    <property type="match status" value="1"/>
</dbReference>
<dbReference type="Gene3D" id="2.115.10.20">
    <property type="entry name" value="Glycosyl hydrolase domain, family 43"/>
    <property type="match status" value="1"/>
</dbReference>
<dbReference type="PANTHER" id="PTHR42812:SF16">
    <property type="entry name" value="HYDROLASE, PUTATIVE (AFU_ORTHOLOGUE AFUA_7G06110)-RELATED"/>
    <property type="match status" value="1"/>
</dbReference>
<evidence type="ECO:0000256" key="4">
    <source>
        <dbReference type="RuleBase" id="RU361187"/>
    </source>
</evidence>
<feature type="signal peptide" evidence="5">
    <location>
        <begin position="1"/>
        <end position="21"/>
    </location>
</feature>
<evidence type="ECO:0000256" key="1">
    <source>
        <dbReference type="ARBA" id="ARBA00009865"/>
    </source>
</evidence>
<feature type="chain" id="PRO_5047312678" description="Beta-xylosidase C-terminal Concanavalin A-like domain-containing protein" evidence="5">
    <location>
        <begin position="22"/>
        <end position="556"/>
    </location>
</feature>
<proteinExistence type="inferred from homology"/>
<sequence>MPRFHRVAGLVCLALASIASALRNPLIPGWNPDPHVLRVDDTYYIAVSSFLSYPGVPIYKSKDLSNWELFSHALDNPKNVPITGARNNNGVWAPSLSYIDGLFYMTSMAMTGSDPDYRSYPRIFWVTSPDLKTWSDVVWSEPLGIDPHLFKDPVSGKSYLTLMGLNNGYDKLWGISQCEVNLENGKCVGPYRNIWNGTLPVTTSTRPEGPKLFYKDGFYYLLIAEGGTGVTHRATIARSDSPEGPWESSPTNPLIFNGANTNLTVSATGHATFADTPDGKWFATFLAKRNVGSYTVLGRETFFAPVEWEDGWPTMNHGEPVLLSQRYPEYGSDREDVPKPYEDNFDGPALDPSWYQLRSPYTENFSVVKGKGVVFTPNAYTLSDRDTPAAILRKQKSVNMTFTATLLPTDKGLGPYQSVGISAHSTEQAHQDIGLRGCSNAEGMCVFVDSTVKSPGPGTPPETTEFPVDLDKIPSDFKLHIRAKPTQYSLGYSASNSTVTWVKDFSPSVLPVGFDGVMLVLFASGNTLPWPYDSPEVGFIKIQEEYFEEGFKDYLN</sequence>
<protein>
    <recommendedName>
        <fullName evidence="6">Beta-xylosidase C-terminal Concanavalin A-like domain-containing protein</fullName>
    </recommendedName>
</protein>
<keyword evidence="3 4" id="KW-0326">Glycosidase</keyword>